<gene>
    <name evidence="2" type="ORF">SMN809_LOCUS55851</name>
</gene>
<dbReference type="EMBL" id="CAJOBI010198364">
    <property type="protein sequence ID" value="CAF4983433.1"/>
    <property type="molecule type" value="Genomic_DNA"/>
</dbReference>
<evidence type="ECO:0000259" key="1">
    <source>
        <dbReference type="PROSITE" id="PS50181"/>
    </source>
</evidence>
<dbReference type="PROSITE" id="PS50181">
    <property type="entry name" value="FBOX"/>
    <property type="match status" value="1"/>
</dbReference>
<accession>A0A8S3DAJ1</accession>
<sequence>MNQSNVHLLDLPNEVLLIILRKLNNIDVLYSLLDINNRRLDILAQDKIFTDVLNFVDIDNMSLIDRFCIDILPRIHDNIKSIILEPVLMEPILLATVYPNLTELKLFNFKQQIVSKYFTDESSLRSIFQQRITNLILVNNDTHESISSLKDYTKNVYANILNFFKNLKHLNIIGPYLPGLSLRNLPSTTFYSSILTHLCINAATFDDCLYFLDGRLKRLTSFNVTVYSIDNSSTIVHNM</sequence>
<dbReference type="AlphaFoldDB" id="A0A8S3DAJ1"/>
<organism evidence="2 3">
    <name type="scientific">Rotaria magnacalcarata</name>
    <dbReference type="NCBI Taxonomy" id="392030"/>
    <lineage>
        <taxon>Eukaryota</taxon>
        <taxon>Metazoa</taxon>
        <taxon>Spiralia</taxon>
        <taxon>Gnathifera</taxon>
        <taxon>Rotifera</taxon>
        <taxon>Eurotatoria</taxon>
        <taxon>Bdelloidea</taxon>
        <taxon>Philodinida</taxon>
        <taxon>Philodinidae</taxon>
        <taxon>Rotaria</taxon>
    </lineage>
</organism>
<feature type="non-terminal residue" evidence="2">
    <location>
        <position position="1"/>
    </location>
</feature>
<reference evidence="2" key="1">
    <citation type="submission" date="2021-02" db="EMBL/GenBank/DDBJ databases">
        <authorList>
            <person name="Nowell W R."/>
        </authorList>
    </citation>
    <scope>NUCLEOTIDE SEQUENCE</scope>
</reference>
<feature type="domain" description="F-box" evidence="1">
    <location>
        <begin position="5"/>
        <end position="52"/>
    </location>
</feature>
<comment type="caution">
    <text evidence="2">The sequence shown here is derived from an EMBL/GenBank/DDBJ whole genome shotgun (WGS) entry which is preliminary data.</text>
</comment>
<dbReference type="InterPro" id="IPR001810">
    <property type="entry name" value="F-box_dom"/>
</dbReference>
<evidence type="ECO:0000313" key="2">
    <source>
        <dbReference type="EMBL" id="CAF4983433.1"/>
    </source>
</evidence>
<dbReference type="Proteomes" id="UP000676336">
    <property type="component" value="Unassembled WGS sequence"/>
</dbReference>
<name>A0A8S3DAJ1_9BILA</name>
<protein>
    <recommendedName>
        <fullName evidence="1">F-box domain-containing protein</fullName>
    </recommendedName>
</protein>
<proteinExistence type="predicted"/>
<evidence type="ECO:0000313" key="3">
    <source>
        <dbReference type="Proteomes" id="UP000676336"/>
    </source>
</evidence>